<dbReference type="InterPro" id="IPR011989">
    <property type="entry name" value="ARM-like"/>
</dbReference>
<feature type="region of interest" description="Disordered" evidence="2">
    <location>
        <begin position="786"/>
        <end position="828"/>
    </location>
</feature>
<feature type="compositionally biased region" description="Polar residues" evidence="2">
    <location>
        <begin position="1647"/>
        <end position="1667"/>
    </location>
</feature>
<evidence type="ECO:0000256" key="2">
    <source>
        <dbReference type="SAM" id="MobiDB-lite"/>
    </source>
</evidence>
<dbReference type="InterPro" id="IPR042201">
    <property type="entry name" value="FH2_Formin_sf"/>
</dbReference>
<feature type="compositionally biased region" description="Polar residues" evidence="2">
    <location>
        <begin position="1959"/>
        <end position="1996"/>
    </location>
</feature>
<evidence type="ECO:0000259" key="4">
    <source>
        <dbReference type="PROSITE" id="PS51444"/>
    </source>
</evidence>
<reference evidence="5" key="1">
    <citation type="submission" date="2020-07" db="EMBL/GenBank/DDBJ databases">
        <title>Multicomponent nature underlies the extraordinary mechanical properties of spider dragline silk.</title>
        <authorList>
            <person name="Kono N."/>
            <person name="Nakamura H."/>
            <person name="Mori M."/>
            <person name="Yoshida Y."/>
            <person name="Ohtoshi R."/>
            <person name="Malay A.D."/>
            <person name="Moran D.A.P."/>
            <person name="Tomita M."/>
            <person name="Numata K."/>
            <person name="Arakawa K."/>
        </authorList>
    </citation>
    <scope>NUCLEOTIDE SEQUENCE</scope>
</reference>
<feature type="domain" description="GBD/FH3" evidence="3">
    <location>
        <begin position="1"/>
        <end position="225"/>
    </location>
</feature>
<feature type="compositionally biased region" description="Low complexity" evidence="2">
    <location>
        <begin position="1668"/>
        <end position="1681"/>
    </location>
</feature>
<feature type="region of interest" description="Disordered" evidence="2">
    <location>
        <begin position="1185"/>
        <end position="1216"/>
    </location>
</feature>
<feature type="compositionally biased region" description="Polar residues" evidence="2">
    <location>
        <begin position="1591"/>
        <end position="1600"/>
    </location>
</feature>
<feature type="region of interest" description="Disordered" evidence="2">
    <location>
        <begin position="918"/>
        <end position="941"/>
    </location>
</feature>
<feature type="compositionally biased region" description="Basic and acidic residues" evidence="2">
    <location>
        <begin position="1186"/>
        <end position="1195"/>
    </location>
</feature>
<feature type="coiled-coil region" evidence="1">
    <location>
        <begin position="688"/>
        <end position="751"/>
    </location>
</feature>
<feature type="compositionally biased region" description="Polar residues" evidence="2">
    <location>
        <begin position="1089"/>
        <end position="1098"/>
    </location>
</feature>
<feature type="compositionally biased region" description="Basic and acidic residues" evidence="2">
    <location>
        <begin position="1011"/>
        <end position="1024"/>
    </location>
</feature>
<feature type="compositionally biased region" description="Polar residues" evidence="2">
    <location>
        <begin position="1709"/>
        <end position="1720"/>
    </location>
</feature>
<dbReference type="EMBL" id="BMAO01024113">
    <property type="protein sequence ID" value="GFQ93040.1"/>
    <property type="molecule type" value="Genomic_DNA"/>
</dbReference>
<dbReference type="Pfam" id="PF06367">
    <property type="entry name" value="Drf_FH3"/>
    <property type="match status" value="1"/>
</dbReference>
<protein>
    <submittedName>
        <fullName evidence="5">Inverted formin-2</fullName>
    </submittedName>
</protein>
<feature type="region of interest" description="Disordered" evidence="2">
    <location>
        <begin position="461"/>
        <end position="489"/>
    </location>
</feature>
<keyword evidence="6" id="KW-1185">Reference proteome</keyword>
<feature type="compositionally biased region" description="Basic and acidic residues" evidence="2">
    <location>
        <begin position="1602"/>
        <end position="1618"/>
    </location>
</feature>
<sequence>MDLRISLDYIVENPDYTKKLAGGLDSGNVAVKKQAFELLSALCVYNAEGYQRALETLEHYRTNKKERYRFKVVVDELRSSTDLDYLSTVVAFVNCTIISAKSLKDRIRIRNEFIGLKILDALGRLRTTFAVNTDNELFVQLDVFDEQRISDECQSTGPNGVDLNSHQDVFYAILRQVAETPQEIPFLNILQHLLRVDTSLPISDIIWDTAEKLVHRATLCETKEDSEKLLRAPSYHHNLNKLLRGLQESGGRCQCSCHNNGEVSCNNIDGRTRKRTPLQLSFSSAEGSKTPGILSPTNSSMAFSPELLATLSRAISPPPKIPGSSVLPSSGGAPPPPPPPSVPPPPPPPPPLGGGAPPPPPPPPPPPCLGAPPPPPPPPGSPRAVSAKPLTPTTEVQEVKLPQQSTPKPKNKMKSLNWTKIPSNKVVGRTNLWSLIAKAHDGSPNNLDFETMEGLFCQQSTMNGQQSPRLGTRNDKNGRDSLDRKKRESSEINLLDGKRSLNVNIFLKQFRSSNDEIIDILKRGAHGEIGAEKLRGLLKILPESDEIELLRSYSGDRLKLGNAEKFLLQLIELPNYKLRCEGMLLKEEFTSNMAYLEPAIGSIESAVEELKHCKALHEVLYMLLVAGNFLNSGGYAGDAAGFKMMSLLKIAETRANKPGMNLIHYVAQEAENKFPNLLKFPEDLPNLEEASKLSIDNLKSEITNLNNKVSKISQQVSTSAEDVKLQMEEFLQFAHREVMAVQKEIESLEKVRADMAEFLCEDLQSFKLEDCFKIFQNFCQKFKAATEENEKRRQQEKRAETRRKQREEQLAIKKKISSETRPSSFSGSESDNVIDVLLGDIRGALVVSLTMEAGNQHVDQEKQSGHHQKDLPLQWNFASPDVTPNGTLRRRRQRLSSEDREDSLIDFLRQTADADVVRNDKGKGPECGSLDRSMLRRSSRRRRPELAAVELIDRERPASPGPSPLLERKTIALDSDANKPKQWRIKIEEWLQENEKEQEREKKLREKIALERWKRQEMEQREADTSSSTLDRSDEWKSPSKNLETLHEAKTDSELYANKKLDTGKTSTKKSTETSEGAPLKDKSKWRKSNLNVANSSESIDDERRRNRSRKPKSDAEEEDTISFYIRSPDGSEVMSPKINEREVPKNEMLMQKPIFENKAISVPLTIQPNFSISDNMLLKSQNQTEKIKEIEDPKQYSPSQNAENSKENVSNEKNSEILIGRSRFYQSMKEPSFNHINRALNKSLDDQALNSTMSEKPLNKHFVDDTAKFQLPTATVGGEESKPSSPEKDEEGNFDRFSFMRKTTRRTKPRPKISESDPKFSENTESQNSSKEVPESREITEYPQNLGDEKNRNRGIFTKNIDNCNVPDNNEDTKRKDKSSTSLKARLSKRLLSLTENLKVGTKSSDVSETNSSNPPTPSVKSAIEERRIYLQDPPCPRIEKVLNERRASLKEEKSNPIMEHREKVLSRPRPDMIQIPQKSKPHPMQDQYNSLIIPEPKMLKESYIADTSNVKVVHAAPVTHDFKAFCEAYPTQNKGKDESEKDEGFEETQSQLSEVASQEAGSNYDTDLADSPRSIRQTKSTKPDKLAISQDNSSPDSSLESEKNNENQSKLNKDKYSTNSVKESSLGKRNLFARSTLPSIKSLPIRQNSQGNQANSSLRVPQKSTPIRSNSIRSRNIPSDKTTPRQSIPLPKSSTLNKYPMTRDPKYSSTRKNSQESVYSAGGRSKSPSLRGSRLTKADSSPKIGRRVAGYTKAINSMTNNLRGGKPFENYDVTQSMPPTPSDENKTFMSSLKATENAKKTRSSSSVHSPRTQSRRSSERSLNGSLGMSSRKGSEKSLSRRSSDRSLNLSRKSSETSVITVKSVNRRTPVRPRLTPNSQTNGTAHTKSTLTNSRAVVTKPRSYRPKSPNQTKQLSVPTTVNKPITRSNSSTKQSSSTNRPNLAVRRTSSDRSCSFMKATSASTAKSNPTKSVQDQNMNKIPLRSSSMRVESSTR</sequence>
<feature type="compositionally biased region" description="Polar residues" evidence="2">
    <location>
        <begin position="1805"/>
        <end position="1814"/>
    </location>
</feature>
<dbReference type="PANTHER" id="PTHR46345:SF8">
    <property type="entry name" value="FORMIN 3, ISOFORM B"/>
    <property type="match status" value="1"/>
</dbReference>
<dbReference type="PROSITE" id="PS51232">
    <property type="entry name" value="GBD_FH3"/>
    <property type="match status" value="1"/>
</dbReference>
<dbReference type="Pfam" id="PF02181">
    <property type="entry name" value="FH2"/>
    <property type="match status" value="1"/>
</dbReference>
<feature type="compositionally biased region" description="Low complexity" evidence="2">
    <location>
        <begin position="322"/>
        <end position="332"/>
    </location>
</feature>
<dbReference type="InterPro" id="IPR010472">
    <property type="entry name" value="FH3_dom"/>
</dbReference>
<dbReference type="InterPro" id="IPR014768">
    <property type="entry name" value="GBD/FH3_dom"/>
</dbReference>
<feature type="region of interest" description="Disordered" evidence="2">
    <location>
        <begin position="876"/>
        <end position="900"/>
    </location>
</feature>
<feature type="domain" description="FH2" evidence="4">
    <location>
        <begin position="403"/>
        <end position="808"/>
    </location>
</feature>
<dbReference type="SMART" id="SM00498">
    <property type="entry name" value="FH2"/>
    <property type="match status" value="1"/>
</dbReference>
<evidence type="ECO:0000313" key="5">
    <source>
        <dbReference type="EMBL" id="GFQ93040.1"/>
    </source>
</evidence>
<dbReference type="PROSITE" id="PS51444">
    <property type="entry name" value="FH2"/>
    <property type="match status" value="1"/>
</dbReference>
<feature type="compositionally biased region" description="Polar residues" evidence="2">
    <location>
        <begin position="391"/>
        <end position="416"/>
    </location>
</feature>
<organism evidence="5 6">
    <name type="scientific">Trichonephila clavata</name>
    <name type="common">Joro spider</name>
    <name type="synonym">Nephila clavata</name>
    <dbReference type="NCBI Taxonomy" id="2740835"/>
    <lineage>
        <taxon>Eukaryota</taxon>
        <taxon>Metazoa</taxon>
        <taxon>Ecdysozoa</taxon>
        <taxon>Arthropoda</taxon>
        <taxon>Chelicerata</taxon>
        <taxon>Arachnida</taxon>
        <taxon>Araneae</taxon>
        <taxon>Araneomorphae</taxon>
        <taxon>Entelegynae</taxon>
        <taxon>Araneoidea</taxon>
        <taxon>Nephilidae</taxon>
        <taxon>Trichonephila</taxon>
    </lineage>
</organism>
<feature type="region of interest" description="Disordered" evidence="2">
    <location>
        <begin position="1011"/>
        <end position="1141"/>
    </location>
</feature>
<feature type="region of interest" description="Disordered" evidence="2">
    <location>
        <begin position="314"/>
        <end position="416"/>
    </location>
</feature>
<dbReference type="GO" id="GO:0003779">
    <property type="term" value="F:actin binding"/>
    <property type="evidence" value="ECO:0007669"/>
    <property type="project" value="InterPro"/>
</dbReference>
<keyword evidence="1" id="KW-0175">Coiled coil</keyword>
<evidence type="ECO:0000313" key="6">
    <source>
        <dbReference type="Proteomes" id="UP000887116"/>
    </source>
</evidence>
<feature type="compositionally biased region" description="Polar residues" evidence="2">
    <location>
        <begin position="1909"/>
        <end position="1926"/>
    </location>
</feature>
<dbReference type="OrthoDB" id="26518at2759"/>
<feature type="compositionally biased region" description="Low complexity" evidence="2">
    <location>
        <begin position="1381"/>
        <end position="1396"/>
    </location>
</feature>
<feature type="compositionally biased region" description="Polar residues" evidence="2">
    <location>
        <begin position="1877"/>
        <end position="1897"/>
    </location>
</feature>
<dbReference type="Proteomes" id="UP000887116">
    <property type="component" value="Unassembled WGS sequence"/>
</dbReference>
<feature type="compositionally biased region" description="Basic and acidic residues" evidence="2">
    <location>
        <begin position="786"/>
        <end position="799"/>
    </location>
</feature>
<feature type="compositionally biased region" description="Basic and acidic residues" evidence="2">
    <location>
        <begin position="1280"/>
        <end position="1295"/>
    </location>
</feature>
<gene>
    <name evidence="5" type="primary">INF2</name>
    <name evidence="5" type="ORF">TNCT_284821</name>
</gene>
<feature type="compositionally biased region" description="Basic and acidic residues" evidence="2">
    <location>
        <begin position="1031"/>
        <end position="1063"/>
    </location>
</feature>
<evidence type="ECO:0000259" key="3">
    <source>
        <dbReference type="PROSITE" id="PS51232"/>
    </source>
</evidence>
<feature type="compositionally biased region" description="Pro residues" evidence="2">
    <location>
        <begin position="333"/>
        <end position="381"/>
    </location>
</feature>
<dbReference type="Gene3D" id="1.20.58.2220">
    <property type="entry name" value="Formin, FH2 domain"/>
    <property type="match status" value="1"/>
</dbReference>
<comment type="caution">
    <text evidence="5">The sequence shown here is derived from an EMBL/GenBank/DDBJ whole genome shotgun (WGS) entry which is preliminary data.</text>
</comment>
<dbReference type="SUPFAM" id="SSF48371">
    <property type="entry name" value="ARM repeat"/>
    <property type="match status" value="1"/>
</dbReference>
<feature type="compositionally biased region" description="Basic and acidic residues" evidence="2">
    <location>
        <begin position="472"/>
        <end position="489"/>
    </location>
</feature>
<proteinExistence type="predicted"/>
<feature type="compositionally biased region" description="Low complexity" evidence="2">
    <location>
        <begin position="1927"/>
        <end position="1941"/>
    </location>
</feature>
<feature type="compositionally biased region" description="Polar residues" evidence="2">
    <location>
        <begin position="1682"/>
        <end position="1699"/>
    </location>
</feature>
<dbReference type="Gene3D" id="1.25.10.10">
    <property type="entry name" value="Leucine-rich Repeat Variant"/>
    <property type="match status" value="1"/>
</dbReference>
<evidence type="ECO:0000256" key="1">
    <source>
        <dbReference type="SAM" id="Coils"/>
    </source>
</evidence>
<feature type="compositionally biased region" description="Basic residues" evidence="2">
    <location>
        <begin position="1303"/>
        <end position="1312"/>
    </location>
</feature>
<dbReference type="SUPFAM" id="SSF101447">
    <property type="entry name" value="Formin homology 2 domain (FH2 domain)"/>
    <property type="match status" value="1"/>
</dbReference>
<dbReference type="InterPro" id="IPR015425">
    <property type="entry name" value="FH2_Formin"/>
</dbReference>
<accession>A0A8X6FZC1</accession>
<feature type="compositionally biased region" description="Polar residues" evidence="2">
    <location>
        <begin position="1549"/>
        <end position="1567"/>
    </location>
</feature>
<dbReference type="Gene3D" id="1.10.238.150">
    <property type="entry name" value="Formin, FH3 diaphanous domain"/>
    <property type="match status" value="1"/>
</dbReference>
<feature type="compositionally biased region" description="Basic and acidic residues" evidence="2">
    <location>
        <begin position="1834"/>
        <end position="1846"/>
    </location>
</feature>
<feature type="compositionally biased region" description="Basic and acidic residues" evidence="2">
    <location>
        <begin position="1313"/>
        <end position="1323"/>
    </location>
</feature>
<feature type="region of interest" description="Disordered" evidence="2">
    <location>
        <begin position="1534"/>
        <end position="1996"/>
    </location>
</feature>
<dbReference type="InterPro" id="IPR016024">
    <property type="entry name" value="ARM-type_fold"/>
</dbReference>
<name>A0A8X6FZC1_TRICU</name>
<feature type="compositionally biased region" description="Polar residues" evidence="2">
    <location>
        <begin position="819"/>
        <end position="828"/>
    </location>
</feature>
<dbReference type="PANTHER" id="PTHR46345">
    <property type="entry name" value="INVERTED FORMIN-2"/>
    <property type="match status" value="1"/>
</dbReference>
<feature type="region of interest" description="Disordered" evidence="2">
    <location>
        <begin position="1275"/>
        <end position="1422"/>
    </location>
</feature>
<feature type="compositionally biased region" description="Basic and acidic residues" evidence="2">
    <location>
        <begin position="1205"/>
        <end position="1216"/>
    </location>
</feature>
<dbReference type="SMART" id="SM01139">
    <property type="entry name" value="Drf_FH3"/>
    <property type="match status" value="1"/>
</dbReference>